<protein>
    <submittedName>
        <fullName evidence="1">Uncharacterized protein</fullName>
    </submittedName>
</protein>
<dbReference type="EMBL" id="AP026933">
    <property type="protein sequence ID" value="BDT03599.1"/>
    <property type="molecule type" value="Genomic_DNA"/>
</dbReference>
<name>A0ABM8BVA6_9MOLU</name>
<dbReference type="RefSeq" id="WP_281749520.1">
    <property type="nucleotide sequence ID" value="NZ_AP026933.1"/>
</dbReference>
<reference evidence="1 2" key="1">
    <citation type="journal article" date="2022" name="Front. Microbiol.">
        <title>Male-killing mechanisms vary between Spiroplasma species.</title>
        <authorList>
            <person name="Arai H."/>
            <person name="Inoue M."/>
            <person name="Kageyama D."/>
        </authorList>
    </citation>
    <scope>NUCLEOTIDE SEQUENCE [LARGE SCALE GENOMIC DNA]</scope>
    <source>
        <strain evidence="2">sHm</strain>
    </source>
</reference>
<accession>A0ABM8BVA6</accession>
<gene>
    <name evidence="1" type="ORF">SHM_12450</name>
</gene>
<sequence>MKINLEECTNNKIKYLESLPERTNGMSLVMYPVNSWAEIVNKCACSNSSDEETAVVLQTKKGPKI</sequence>
<keyword evidence="2" id="KW-1185">Reference proteome</keyword>
<organism evidence="1 2">
    <name type="scientific">Spiroplasma ixodetis</name>
    <dbReference type="NCBI Taxonomy" id="2141"/>
    <lineage>
        <taxon>Bacteria</taxon>
        <taxon>Bacillati</taxon>
        <taxon>Mycoplasmatota</taxon>
        <taxon>Mollicutes</taxon>
        <taxon>Entomoplasmatales</taxon>
        <taxon>Spiroplasmataceae</taxon>
        <taxon>Spiroplasma</taxon>
    </lineage>
</organism>
<dbReference type="Proteomes" id="UP001163387">
    <property type="component" value="Chromosome"/>
</dbReference>
<proteinExistence type="predicted"/>
<evidence type="ECO:0000313" key="2">
    <source>
        <dbReference type="Proteomes" id="UP001163387"/>
    </source>
</evidence>
<evidence type="ECO:0000313" key="1">
    <source>
        <dbReference type="EMBL" id="BDT03599.1"/>
    </source>
</evidence>